<dbReference type="Pfam" id="PF00005">
    <property type="entry name" value="ABC_tran"/>
    <property type="match status" value="1"/>
</dbReference>
<dbReference type="InterPro" id="IPR027417">
    <property type="entry name" value="P-loop_NTPase"/>
</dbReference>
<organism evidence="6 7">
    <name type="scientific">Micrococcoides hystricis</name>
    <dbReference type="NCBI Taxonomy" id="1572761"/>
    <lineage>
        <taxon>Bacteria</taxon>
        <taxon>Bacillati</taxon>
        <taxon>Actinomycetota</taxon>
        <taxon>Actinomycetes</taxon>
        <taxon>Micrococcales</taxon>
        <taxon>Micrococcaceae</taxon>
        <taxon>Micrococcoides</taxon>
    </lineage>
</organism>
<name>A0ABV6PD25_9MICC</name>
<proteinExistence type="inferred from homology"/>
<dbReference type="Proteomes" id="UP001589862">
    <property type="component" value="Unassembled WGS sequence"/>
</dbReference>
<evidence type="ECO:0000256" key="3">
    <source>
        <dbReference type="ARBA" id="ARBA00022741"/>
    </source>
</evidence>
<dbReference type="PANTHER" id="PTHR42734">
    <property type="entry name" value="METAL TRANSPORT SYSTEM ATP-BINDING PROTEIN TM_0124-RELATED"/>
    <property type="match status" value="1"/>
</dbReference>
<keyword evidence="4 6" id="KW-0067">ATP-binding</keyword>
<evidence type="ECO:0000256" key="1">
    <source>
        <dbReference type="ARBA" id="ARBA00005417"/>
    </source>
</evidence>
<evidence type="ECO:0000313" key="7">
    <source>
        <dbReference type="Proteomes" id="UP001589862"/>
    </source>
</evidence>
<dbReference type="EMBL" id="JBHLUB010000030">
    <property type="protein sequence ID" value="MFC0582531.1"/>
    <property type="molecule type" value="Genomic_DNA"/>
</dbReference>
<protein>
    <submittedName>
        <fullName evidence="6">Metal ABC transporter ATP-binding protein</fullName>
    </submittedName>
</protein>
<dbReference type="InterPro" id="IPR003593">
    <property type="entry name" value="AAA+_ATPase"/>
</dbReference>
<dbReference type="SUPFAM" id="SSF52540">
    <property type="entry name" value="P-loop containing nucleoside triphosphate hydrolases"/>
    <property type="match status" value="1"/>
</dbReference>
<accession>A0ABV6PD25</accession>
<comment type="caution">
    <text evidence="6">The sequence shown here is derived from an EMBL/GenBank/DDBJ whole genome shotgun (WGS) entry which is preliminary data.</text>
</comment>
<keyword evidence="2" id="KW-0813">Transport</keyword>
<dbReference type="CDD" id="cd03235">
    <property type="entry name" value="ABC_Metallic_Cations"/>
    <property type="match status" value="1"/>
</dbReference>
<keyword evidence="3" id="KW-0547">Nucleotide-binding</keyword>
<evidence type="ECO:0000259" key="5">
    <source>
        <dbReference type="PROSITE" id="PS50893"/>
    </source>
</evidence>
<dbReference type="InterPro" id="IPR017871">
    <property type="entry name" value="ABC_transporter-like_CS"/>
</dbReference>
<feature type="domain" description="ABC transporter" evidence="5">
    <location>
        <begin position="17"/>
        <end position="249"/>
    </location>
</feature>
<evidence type="ECO:0000256" key="2">
    <source>
        <dbReference type="ARBA" id="ARBA00022448"/>
    </source>
</evidence>
<keyword evidence="7" id="KW-1185">Reference proteome</keyword>
<dbReference type="GO" id="GO:0005524">
    <property type="term" value="F:ATP binding"/>
    <property type="evidence" value="ECO:0007669"/>
    <property type="project" value="UniProtKB-KW"/>
</dbReference>
<gene>
    <name evidence="6" type="ORF">ACFFFR_09095</name>
</gene>
<dbReference type="SMART" id="SM00382">
    <property type="entry name" value="AAA"/>
    <property type="match status" value="1"/>
</dbReference>
<comment type="similarity">
    <text evidence="1">Belongs to the ABC transporter superfamily.</text>
</comment>
<evidence type="ECO:0000256" key="4">
    <source>
        <dbReference type="ARBA" id="ARBA00022840"/>
    </source>
</evidence>
<dbReference type="InterPro" id="IPR003439">
    <property type="entry name" value="ABC_transporter-like_ATP-bd"/>
</dbReference>
<sequence length="249" mass="26952">MQSEHPDLAHHESAPAVTVRDLSVAYRNNVALQHANLSVPTGSVFGIVGPNGAGKSTLLNGILGLIPTLHGSVKFFDQPLRRVRKRVGYMPQNTSVDWDFPTTVKDVVLMGTYQRLGWFRRPGSAEKDIAGAAMERTGVADLAKRQIGQLSGGQRQRVFLARTLAQEADIVLLDEPFAGVDARTQAAIIDVLHGLRDEGKTVVMVHHDLGTIPQYCDHVALLNGTVLAAGPVETTFTDANVTQTFQTQP</sequence>
<reference evidence="6 7" key="1">
    <citation type="submission" date="2024-09" db="EMBL/GenBank/DDBJ databases">
        <authorList>
            <person name="Sun Q."/>
            <person name="Mori K."/>
        </authorList>
    </citation>
    <scope>NUCLEOTIDE SEQUENCE [LARGE SCALE GENOMIC DNA]</scope>
    <source>
        <strain evidence="6 7">NCAIM B.02604</strain>
    </source>
</reference>
<dbReference type="PANTHER" id="PTHR42734:SF5">
    <property type="entry name" value="IRON TRANSPORT SYSTEM ATP-BINDING PROTEIN HI_0361-RELATED"/>
    <property type="match status" value="1"/>
</dbReference>
<evidence type="ECO:0000313" key="6">
    <source>
        <dbReference type="EMBL" id="MFC0582531.1"/>
    </source>
</evidence>
<dbReference type="InterPro" id="IPR050153">
    <property type="entry name" value="Metal_Ion_Import_ABC"/>
</dbReference>
<dbReference type="PROSITE" id="PS50893">
    <property type="entry name" value="ABC_TRANSPORTER_2"/>
    <property type="match status" value="1"/>
</dbReference>
<dbReference type="Gene3D" id="3.40.50.300">
    <property type="entry name" value="P-loop containing nucleotide triphosphate hydrolases"/>
    <property type="match status" value="1"/>
</dbReference>
<dbReference type="PROSITE" id="PS00211">
    <property type="entry name" value="ABC_TRANSPORTER_1"/>
    <property type="match status" value="1"/>
</dbReference>
<dbReference type="RefSeq" id="WP_377459754.1">
    <property type="nucleotide sequence ID" value="NZ_JBHLUB010000030.1"/>
</dbReference>